<dbReference type="HOGENOM" id="CLU_013929_4_2_1"/>
<accession>U1G4B7</accession>
<dbReference type="OrthoDB" id="4368338at2759"/>
<dbReference type="eggNOG" id="ENOG502S8QW">
    <property type="taxonomic scope" value="Eukaryota"/>
</dbReference>
<organism evidence="4 5">
    <name type="scientific">Endocarpon pusillum (strain Z07020 / HMAS-L-300199)</name>
    <name type="common">Lichen-forming fungus</name>
    <dbReference type="NCBI Taxonomy" id="1263415"/>
    <lineage>
        <taxon>Eukaryota</taxon>
        <taxon>Fungi</taxon>
        <taxon>Dikarya</taxon>
        <taxon>Ascomycota</taxon>
        <taxon>Pezizomycotina</taxon>
        <taxon>Eurotiomycetes</taxon>
        <taxon>Chaetothyriomycetidae</taxon>
        <taxon>Verrucariales</taxon>
        <taxon>Verrucariaceae</taxon>
        <taxon>Endocarpon</taxon>
    </lineage>
</organism>
<dbReference type="GO" id="GO:0003677">
    <property type="term" value="F:DNA binding"/>
    <property type="evidence" value="ECO:0007669"/>
    <property type="project" value="UniProtKB-KW"/>
</dbReference>
<feature type="compositionally biased region" description="Pro residues" evidence="2">
    <location>
        <begin position="348"/>
        <end position="358"/>
    </location>
</feature>
<feature type="compositionally biased region" description="Low complexity" evidence="2">
    <location>
        <begin position="359"/>
        <end position="370"/>
    </location>
</feature>
<evidence type="ECO:0000313" key="5">
    <source>
        <dbReference type="Proteomes" id="UP000019373"/>
    </source>
</evidence>
<dbReference type="Pfam" id="PF03221">
    <property type="entry name" value="HTH_Tnp_Tc5"/>
    <property type="match status" value="1"/>
</dbReference>
<dbReference type="RefSeq" id="XP_007802196.1">
    <property type="nucleotide sequence ID" value="XM_007804005.1"/>
</dbReference>
<evidence type="ECO:0000256" key="2">
    <source>
        <dbReference type="SAM" id="MobiDB-lite"/>
    </source>
</evidence>
<dbReference type="PANTHER" id="PTHR19303:SF74">
    <property type="entry name" value="POGO TRANSPOSABLE ELEMENT WITH KRAB DOMAIN"/>
    <property type="match status" value="1"/>
</dbReference>
<dbReference type="PANTHER" id="PTHR19303">
    <property type="entry name" value="TRANSPOSON"/>
    <property type="match status" value="1"/>
</dbReference>
<evidence type="ECO:0000313" key="4">
    <source>
        <dbReference type="EMBL" id="ERF72127.1"/>
    </source>
</evidence>
<dbReference type="InterPro" id="IPR050863">
    <property type="entry name" value="CenT-Element_Derived"/>
</dbReference>
<keyword evidence="5" id="KW-1185">Reference proteome</keyword>
<reference evidence="5" key="1">
    <citation type="journal article" date="2014" name="BMC Genomics">
        <title>Genome characteristics reveal the impact of lichenization on lichen-forming fungus Endocarpon pusillum Hedwig (Verrucariales, Ascomycota).</title>
        <authorList>
            <person name="Wang Y.-Y."/>
            <person name="Liu B."/>
            <person name="Zhang X.-Y."/>
            <person name="Zhou Q.-M."/>
            <person name="Zhang T."/>
            <person name="Li H."/>
            <person name="Yu Y.-F."/>
            <person name="Zhang X.-L."/>
            <person name="Hao X.-Y."/>
            <person name="Wang M."/>
            <person name="Wang L."/>
            <person name="Wei J.-C."/>
        </authorList>
    </citation>
    <scope>NUCLEOTIDE SEQUENCE [LARGE SCALE GENOMIC DNA]</scope>
    <source>
        <strain evidence="5">Z07020 / HMAS-L-300199</strain>
    </source>
</reference>
<dbReference type="EMBL" id="KE721112">
    <property type="protein sequence ID" value="ERF72127.1"/>
    <property type="molecule type" value="Genomic_DNA"/>
</dbReference>
<keyword evidence="1" id="KW-0238">DNA-binding</keyword>
<proteinExistence type="predicted"/>
<name>U1G4B7_ENDPU</name>
<dbReference type="GeneID" id="19237967"/>
<evidence type="ECO:0000259" key="3">
    <source>
        <dbReference type="PROSITE" id="PS51253"/>
    </source>
</evidence>
<dbReference type="GO" id="GO:0005634">
    <property type="term" value="C:nucleus"/>
    <property type="evidence" value="ECO:0007669"/>
    <property type="project" value="TreeGrafter"/>
</dbReference>
<dbReference type="AlphaFoldDB" id="U1G4B7"/>
<evidence type="ECO:0000256" key="1">
    <source>
        <dbReference type="ARBA" id="ARBA00023125"/>
    </source>
</evidence>
<protein>
    <recommendedName>
        <fullName evidence="3">HTH CENPB-type domain-containing protein</fullName>
    </recommendedName>
</protein>
<dbReference type="OMA" id="ITRHPKK"/>
<sequence>MPDSNEEIDERVANAVRDILAEREAGERPVIAEKAREYRVSKFRVQRRLKGIGPRISRKPKNYKLSEIQEQALLQYILSLDEIGQSIRYDHVNKVANEMLKEDHTENSTAPVVGEHWVKRFLNRHPELHKAKQKPLELERKLAHDPDLISNWFERFRALREAYGVFDDDIWNFDETGFRIGVGKSQWIVTSSHAKRHYLVSDNNREYVTAIEAVSATGIVIKPMLILPGKVHLERFYRDLKRMKCLWDCQILDTQMTSLPLRIFNILNAKVDPLDVVLFQPYKHWHAQAVNQATRTGCSKFDKLEFLTAIYGIRQSTFKNSSIRSSFRECGLIPYNPQLVLEKVKEYQPPPPPRPSTPPETEFQPPTTPLTPQALKKQAIRLENATPSRYKLIAQKFIKGAQIQVNTATQIKKDLAASTAAEKERRERRIQSQRQLQKGGVLLASQARNMVTQRVEEGGTQLQRALWREEDLRKELEDERHPLRC</sequence>
<feature type="region of interest" description="Disordered" evidence="2">
    <location>
        <begin position="345"/>
        <end position="370"/>
    </location>
</feature>
<gene>
    <name evidence="4" type="ORF">EPUS_02918</name>
</gene>
<dbReference type="PROSITE" id="PS51253">
    <property type="entry name" value="HTH_CENPB"/>
    <property type="match status" value="1"/>
</dbReference>
<feature type="domain" description="HTH CENPB-type" evidence="3">
    <location>
        <begin position="57"/>
        <end position="131"/>
    </location>
</feature>
<dbReference type="Proteomes" id="UP000019373">
    <property type="component" value="Unassembled WGS sequence"/>
</dbReference>
<dbReference type="InterPro" id="IPR006600">
    <property type="entry name" value="HTH_CenpB_DNA-bd_dom"/>
</dbReference>